<evidence type="ECO:0000256" key="1">
    <source>
        <dbReference type="SAM" id="SignalP"/>
    </source>
</evidence>
<dbReference type="RefSeq" id="WP_184786273.1">
    <property type="nucleotide sequence ID" value="NZ_BONT01000097.1"/>
</dbReference>
<protein>
    <submittedName>
        <fullName evidence="2">Uncharacterized protein</fullName>
    </submittedName>
</protein>
<organism evidence="2 3">
    <name type="scientific">Phytomonospora endophytica</name>
    <dbReference type="NCBI Taxonomy" id="714109"/>
    <lineage>
        <taxon>Bacteria</taxon>
        <taxon>Bacillati</taxon>
        <taxon>Actinomycetota</taxon>
        <taxon>Actinomycetes</taxon>
        <taxon>Micromonosporales</taxon>
        <taxon>Micromonosporaceae</taxon>
        <taxon>Phytomonospora</taxon>
    </lineage>
</organism>
<gene>
    <name evidence="2" type="ORF">HNR73_001260</name>
</gene>
<dbReference type="AlphaFoldDB" id="A0A841FEH5"/>
<evidence type="ECO:0000313" key="2">
    <source>
        <dbReference type="EMBL" id="MBB6033413.1"/>
    </source>
</evidence>
<evidence type="ECO:0000313" key="3">
    <source>
        <dbReference type="Proteomes" id="UP000548476"/>
    </source>
</evidence>
<comment type="caution">
    <text evidence="2">The sequence shown here is derived from an EMBL/GenBank/DDBJ whole genome shotgun (WGS) entry which is preliminary data.</text>
</comment>
<reference evidence="2 3" key="1">
    <citation type="submission" date="2020-08" db="EMBL/GenBank/DDBJ databases">
        <title>Genomic Encyclopedia of Type Strains, Phase IV (KMG-IV): sequencing the most valuable type-strain genomes for metagenomic binning, comparative biology and taxonomic classification.</title>
        <authorList>
            <person name="Goeker M."/>
        </authorList>
    </citation>
    <scope>NUCLEOTIDE SEQUENCE [LARGE SCALE GENOMIC DNA]</scope>
    <source>
        <strain evidence="2 3">YIM 65646</strain>
    </source>
</reference>
<dbReference type="PROSITE" id="PS51257">
    <property type="entry name" value="PROKAR_LIPOPROTEIN"/>
    <property type="match status" value="1"/>
</dbReference>
<proteinExistence type="predicted"/>
<feature type="signal peptide" evidence="1">
    <location>
        <begin position="1"/>
        <end position="22"/>
    </location>
</feature>
<name>A0A841FEH5_9ACTN</name>
<sequence>MPWVRRAITAAPLAAALLAATACGGARDIAADKLPVLQNEWWDWVVSSPVDRNPVTDTTGAFCGEGQPDDIWFLAGTFGDAAGPVDRACEMPAGVPILVPAVNLLALPDLSGAPESQACLEVMGQMSGVITLDGAEVLLEKVEGAQVTVKGVMGNPISHDLSMVSGAGCGLWARIAPLAPGAHTLTIRGEMPGANVDVDYALTVTD</sequence>
<keyword evidence="3" id="KW-1185">Reference proteome</keyword>
<accession>A0A841FEH5</accession>
<dbReference type="Proteomes" id="UP000548476">
    <property type="component" value="Unassembled WGS sequence"/>
</dbReference>
<dbReference type="EMBL" id="JACHGT010000002">
    <property type="protein sequence ID" value="MBB6033413.1"/>
    <property type="molecule type" value="Genomic_DNA"/>
</dbReference>
<feature type="chain" id="PRO_5038733629" evidence="1">
    <location>
        <begin position="23"/>
        <end position="206"/>
    </location>
</feature>
<keyword evidence="1" id="KW-0732">Signal</keyword>